<dbReference type="STRING" id="683960.A0A1E3P4K3"/>
<evidence type="ECO:0000313" key="1">
    <source>
        <dbReference type="EMBL" id="ODQ60419.1"/>
    </source>
</evidence>
<dbReference type="AlphaFoldDB" id="A0A1E3P4K3"/>
<protein>
    <submittedName>
        <fullName evidence="1">Uncharacterized protein</fullName>
    </submittedName>
</protein>
<dbReference type="OrthoDB" id="46189at2759"/>
<evidence type="ECO:0000313" key="2">
    <source>
        <dbReference type="Proteomes" id="UP000094112"/>
    </source>
</evidence>
<dbReference type="RefSeq" id="XP_019039626.1">
    <property type="nucleotide sequence ID" value="XM_019184820.1"/>
</dbReference>
<dbReference type="Pfam" id="PF08700">
    <property type="entry name" value="VPS51_Exo84_N"/>
    <property type="match status" value="1"/>
</dbReference>
<proteinExistence type="predicted"/>
<reference evidence="1 2" key="1">
    <citation type="journal article" date="2016" name="Proc. Natl. Acad. Sci. U.S.A.">
        <title>Comparative genomics of biotechnologically important yeasts.</title>
        <authorList>
            <person name="Riley R."/>
            <person name="Haridas S."/>
            <person name="Wolfe K.H."/>
            <person name="Lopes M.R."/>
            <person name="Hittinger C.T."/>
            <person name="Goeker M."/>
            <person name="Salamov A.A."/>
            <person name="Wisecaver J.H."/>
            <person name="Long T.M."/>
            <person name="Calvey C.H."/>
            <person name="Aerts A.L."/>
            <person name="Barry K.W."/>
            <person name="Choi C."/>
            <person name="Clum A."/>
            <person name="Coughlan A.Y."/>
            <person name="Deshpande S."/>
            <person name="Douglass A.P."/>
            <person name="Hanson S.J."/>
            <person name="Klenk H.-P."/>
            <person name="LaButti K.M."/>
            <person name="Lapidus A."/>
            <person name="Lindquist E.A."/>
            <person name="Lipzen A.M."/>
            <person name="Meier-Kolthoff J.P."/>
            <person name="Ohm R.A."/>
            <person name="Otillar R.P."/>
            <person name="Pangilinan J.L."/>
            <person name="Peng Y."/>
            <person name="Rokas A."/>
            <person name="Rosa C.A."/>
            <person name="Scheuner C."/>
            <person name="Sibirny A.A."/>
            <person name="Slot J.C."/>
            <person name="Stielow J.B."/>
            <person name="Sun H."/>
            <person name="Kurtzman C.P."/>
            <person name="Blackwell M."/>
            <person name="Grigoriev I.V."/>
            <person name="Jeffries T.W."/>
        </authorList>
    </citation>
    <scope>NUCLEOTIDE SEQUENCE [LARGE SCALE GENOMIC DNA]</scope>
    <source>
        <strain evidence="2">ATCC 58044 / CBS 1984 / NCYC 433 / NRRL Y-366-8</strain>
    </source>
</reference>
<dbReference type="EMBL" id="KV454210">
    <property type="protein sequence ID" value="ODQ60419.1"/>
    <property type="molecule type" value="Genomic_DNA"/>
</dbReference>
<name>A0A1E3P4K3_WICAA</name>
<dbReference type="Proteomes" id="UP000094112">
    <property type="component" value="Unassembled WGS sequence"/>
</dbReference>
<sequence>MDLLNTTPLQLFQTKSLPEIQDLSSQLSSISIRKHDEIRNLVGSKYRDLLISADEIKQMETLAYKEDKQLYDLVFNAGGKRLDERNVERFFTKEEKKVGGFNHVLENSEFFIKLSKFLKIDQDYSFDKIYEIINELGNNWGDGKDIFVILEKFKQVEIILFDKVDKIDDIEELFKLRSFISGNVNFNLNKFDERLFGKILKMIKIDEFIDLKLILIKFPNFQNELKQTFANEIIDNLETNESLINELHDPKDTLKLYELKFDQDYLTNIDYLSKGLINKQYQDISDFFNKIGKNLNYLKLIINPKSDEFKQFELKYNQVLQKFRNHAEFENNKLLIKYLNKIS</sequence>
<dbReference type="GeneID" id="30202066"/>
<organism evidence="1 2">
    <name type="scientific">Wickerhamomyces anomalus (strain ATCC 58044 / CBS 1984 / NCYC 433 / NRRL Y-366-8)</name>
    <name type="common">Yeast</name>
    <name type="synonym">Hansenula anomala</name>
    <dbReference type="NCBI Taxonomy" id="683960"/>
    <lineage>
        <taxon>Eukaryota</taxon>
        <taxon>Fungi</taxon>
        <taxon>Dikarya</taxon>
        <taxon>Ascomycota</taxon>
        <taxon>Saccharomycotina</taxon>
        <taxon>Saccharomycetes</taxon>
        <taxon>Phaffomycetales</taxon>
        <taxon>Wickerhamomycetaceae</taxon>
        <taxon>Wickerhamomyces</taxon>
    </lineage>
</organism>
<gene>
    <name evidence="1" type="ORF">WICANDRAFT_79018</name>
</gene>
<keyword evidence="2" id="KW-1185">Reference proteome</keyword>
<accession>A0A1E3P4K3</accession>